<reference evidence="3 4" key="1">
    <citation type="submission" date="2025-04" db="UniProtKB">
        <authorList>
            <consortium name="RefSeq"/>
        </authorList>
    </citation>
    <scope>IDENTIFICATION</scope>
    <source>
        <tissue evidence="3 4">Total insect</tissue>
    </source>
</reference>
<dbReference type="OrthoDB" id="6414280at2759"/>
<proteinExistence type="predicted"/>
<feature type="signal peptide" evidence="1">
    <location>
        <begin position="1"/>
        <end position="18"/>
    </location>
</feature>
<evidence type="ECO:0000313" key="4">
    <source>
        <dbReference type="RefSeq" id="XP_034242376.1"/>
    </source>
</evidence>
<evidence type="ECO:0000313" key="5">
    <source>
        <dbReference type="RefSeq" id="XP_034242377.1"/>
    </source>
</evidence>
<feature type="chain" id="PRO_5044654857" evidence="1">
    <location>
        <begin position="19"/>
        <end position="368"/>
    </location>
</feature>
<keyword evidence="2" id="KW-1185">Reference proteome</keyword>
<evidence type="ECO:0000313" key="2">
    <source>
        <dbReference type="Proteomes" id="UP000515158"/>
    </source>
</evidence>
<protein>
    <submittedName>
        <fullName evidence="3 4">Uncharacterized protein LOC117645923</fullName>
    </submittedName>
</protein>
<dbReference type="RefSeq" id="XP_034242377.1">
    <property type="nucleotide sequence ID" value="XM_034386486.1"/>
</dbReference>
<sequence>MKTKNIFLLIFLLAVTSSIFVIFGGNQQASIQSIVSETHKGLNKLKLLKENLNQPEEKKLLPNENYLIPLGFVQQPHLYPHSLWTNTSVPVVVTYVRRSGHEKQAVGFLRNMQQYLPNTTVLIYNLGLDEDALQVIHNYCDSIRCIIMPFDLGSFPSHVSEDVSHAFRPLIIQDALNKAGGVIFLECNLRLTRHIDSLLKSAVGSSKQKGNGIIAWATRQATSSLTHPNMYGYFETTSENFLFLPMVEATKLIIYNTADIHNNVMLPWVQCALTEDCIFPIGAQSSGCHFNKKPQYRYSGCHGYDTSALNIVLGLQFDFNAALYTYPGQSSMKESYFKLVSDSDAIFEYSALEDNITTFPSFRKDVIY</sequence>
<dbReference type="RefSeq" id="XP_034242376.1">
    <property type="nucleotide sequence ID" value="XM_034386485.1"/>
</dbReference>
<organism evidence="5">
    <name type="scientific">Thrips palmi</name>
    <name type="common">Melon thrips</name>
    <dbReference type="NCBI Taxonomy" id="161013"/>
    <lineage>
        <taxon>Eukaryota</taxon>
        <taxon>Metazoa</taxon>
        <taxon>Ecdysozoa</taxon>
        <taxon>Arthropoda</taxon>
        <taxon>Hexapoda</taxon>
        <taxon>Insecta</taxon>
        <taxon>Pterygota</taxon>
        <taxon>Neoptera</taxon>
        <taxon>Paraneoptera</taxon>
        <taxon>Thysanoptera</taxon>
        <taxon>Terebrantia</taxon>
        <taxon>Thripoidea</taxon>
        <taxon>Thripidae</taxon>
        <taxon>Thrips</taxon>
    </lineage>
</organism>
<dbReference type="RefSeq" id="XP_034242375.1">
    <property type="nucleotide sequence ID" value="XM_034386484.1"/>
</dbReference>
<dbReference type="PANTHER" id="PTHR31389">
    <property type="entry name" value="LD39211P"/>
    <property type="match status" value="1"/>
</dbReference>
<dbReference type="Proteomes" id="UP000515158">
    <property type="component" value="Unplaced"/>
</dbReference>
<dbReference type="AlphaFoldDB" id="A0A6P8Z6L5"/>
<name>A0A6P8Z6L5_THRPL</name>
<evidence type="ECO:0000256" key="1">
    <source>
        <dbReference type="SAM" id="SignalP"/>
    </source>
</evidence>
<dbReference type="GeneID" id="117645923"/>
<evidence type="ECO:0000313" key="3">
    <source>
        <dbReference type="RefSeq" id="XP_034242375.1"/>
    </source>
</evidence>
<gene>
    <name evidence="3 4 5" type="primary">LOC117645923</name>
</gene>
<dbReference type="PANTHER" id="PTHR31389:SF4">
    <property type="entry name" value="LD39211P"/>
    <property type="match status" value="1"/>
</dbReference>
<keyword evidence="1" id="KW-0732">Signal</keyword>
<accession>A0A6P8Z6L5</accession>
<dbReference type="KEGG" id="tpal:117645923"/>